<keyword evidence="2" id="KW-1185">Reference proteome</keyword>
<dbReference type="SUPFAM" id="SSF54686">
    <property type="entry name" value="Ribosomal protein L16p/L10e"/>
    <property type="match status" value="1"/>
</dbReference>
<evidence type="ECO:0000313" key="1">
    <source>
        <dbReference type="EMBL" id="KAK8917066.1"/>
    </source>
</evidence>
<organism evidence="1 2">
    <name type="scientific">Platanthera zijinensis</name>
    <dbReference type="NCBI Taxonomy" id="2320716"/>
    <lineage>
        <taxon>Eukaryota</taxon>
        <taxon>Viridiplantae</taxon>
        <taxon>Streptophyta</taxon>
        <taxon>Embryophyta</taxon>
        <taxon>Tracheophyta</taxon>
        <taxon>Spermatophyta</taxon>
        <taxon>Magnoliopsida</taxon>
        <taxon>Liliopsida</taxon>
        <taxon>Asparagales</taxon>
        <taxon>Orchidaceae</taxon>
        <taxon>Orchidoideae</taxon>
        <taxon>Orchideae</taxon>
        <taxon>Orchidinae</taxon>
        <taxon>Platanthera</taxon>
    </lineage>
</organism>
<dbReference type="GO" id="GO:0003735">
    <property type="term" value="F:structural constituent of ribosome"/>
    <property type="evidence" value="ECO:0007669"/>
    <property type="project" value="InterPro"/>
</dbReference>
<dbReference type="AlphaFoldDB" id="A0AAP0AWH3"/>
<accession>A0AAP0AWH3</accession>
<dbReference type="GO" id="GO:0006412">
    <property type="term" value="P:translation"/>
    <property type="evidence" value="ECO:0007669"/>
    <property type="project" value="InterPro"/>
</dbReference>
<proteinExistence type="predicted"/>
<name>A0AAP0AWH3_9ASPA</name>
<dbReference type="InterPro" id="IPR036920">
    <property type="entry name" value="Ribosomal_uL16_sf"/>
</dbReference>
<evidence type="ECO:0000313" key="2">
    <source>
        <dbReference type="Proteomes" id="UP001418222"/>
    </source>
</evidence>
<dbReference type="EMBL" id="JBBWWQ010000020">
    <property type="protein sequence ID" value="KAK8917066.1"/>
    <property type="molecule type" value="Genomic_DNA"/>
</dbReference>
<dbReference type="Gene3D" id="3.90.1170.10">
    <property type="entry name" value="Ribosomal protein L10e/L16"/>
    <property type="match status" value="1"/>
</dbReference>
<protein>
    <submittedName>
        <fullName evidence="1">Uncharacterized protein</fullName>
    </submittedName>
</protein>
<gene>
    <name evidence="1" type="ORF">KSP39_PZI023374</name>
</gene>
<dbReference type="GO" id="GO:0005840">
    <property type="term" value="C:ribosome"/>
    <property type="evidence" value="ECO:0007669"/>
    <property type="project" value="InterPro"/>
</dbReference>
<comment type="caution">
    <text evidence="1">The sequence shown here is derived from an EMBL/GenBank/DDBJ whole genome shotgun (WGS) entry which is preliminary data.</text>
</comment>
<sequence>MKARSACRGKHLCFGRYALQALEPAWITARQINRSRAKSNDTRCASWWKDLGTYLSRQTFYSKTYGNTYGFGQGIPRILGIRCETGPKTF</sequence>
<reference evidence="1 2" key="1">
    <citation type="journal article" date="2022" name="Nat. Plants">
        <title>Genomes of leafy and leafless Platanthera orchids illuminate the evolution of mycoheterotrophy.</title>
        <authorList>
            <person name="Li M.H."/>
            <person name="Liu K.W."/>
            <person name="Li Z."/>
            <person name="Lu H.C."/>
            <person name="Ye Q.L."/>
            <person name="Zhang D."/>
            <person name="Wang J.Y."/>
            <person name="Li Y.F."/>
            <person name="Zhong Z.M."/>
            <person name="Liu X."/>
            <person name="Yu X."/>
            <person name="Liu D.K."/>
            <person name="Tu X.D."/>
            <person name="Liu B."/>
            <person name="Hao Y."/>
            <person name="Liao X.Y."/>
            <person name="Jiang Y.T."/>
            <person name="Sun W.H."/>
            <person name="Chen J."/>
            <person name="Chen Y.Q."/>
            <person name="Ai Y."/>
            <person name="Zhai J.W."/>
            <person name="Wu S.S."/>
            <person name="Zhou Z."/>
            <person name="Hsiao Y.Y."/>
            <person name="Wu W.L."/>
            <person name="Chen Y.Y."/>
            <person name="Lin Y.F."/>
            <person name="Hsu J.L."/>
            <person name="Li C.Y."/>
            <person name="Wang Z.W."/>
            <person name="Zhao X."/>
            <person name="Zhong W.Y."/>
            <person name="Ma X.K."/>
            <person name="Ma L."/>
            <person name="Huang J."/>
            <person name="Chen G.Z."/>
            <person name="Huang M.Z."/>
            <person name="Huang L."/>
            <person name="Peng D.H."/>
            <person name="Luo Y.B."/>
            <person name="Zou S.Q."/>
            <person name="Chen S.P."/>
            <person name="Lan S."/>
            <person name="Tsai W.C."/>
            <person name="Van de Peer Y."/>
            <person name="Liu Z.J."/>
        </authorList>
    </citation>
    <scope>NUCLEOTIDE SEQUENCE [LARGE SCALE GENOMIC DNA]</scope>
    <source>
        <strain evidence="1">Lor287</strain>
    </source>
</reference>
<dbReference type="Proteomes" id="UP001418222">
    <property type="component" value="Unassembled WGS sequence"/>
</dbReference>